<dbReference type="PANTHER" id="PTHR21139">
    <property type="entry name" value="TRIOSEPHOSPHATE ISOMERASE"/>
    <property type="match status" value="1"/>
</dbReference>
<keyword evidence="3" id="KW-0963">Cytoplasm</keyword>
<dbReference type="GO" id="GO:0005829">
    <property type="term" value="C:cytosol"/>
    <property type="evidence" value="ECO:0007669"/>
    <property type="project" value="TreeGrafter"/>
</dbReference>
<dbReference type="EMBL" id="MFLN01000022">
    <property type="protein sequence ID" value="OGG67208.1"/>
    <property type="molecule type" value="Genomic_DNA"/>
</dbReference>
<comment type="caution">
    <text evidence="4">The sequence shown here is derived from an EMBL/GenBank/DDBJ whole genome shotgun (WGS) entry which is preliminary data.</text>
</comment>
<evidence type="ECO:0000256" key="2">
    <source>
        <dbReference type="ARBA" id="ARBA00023235"/>
    </source>
</evidence>
<dbReference type="STRING" id="1798500.A3C21_02545"/>
<reference evidence="4 5" key="1">
    <citation type="journal article" date="2016" name="Nat. Commun.">
        <title>Thousands of microbial genomes shed light on interconnected biogeochemical processes in an aquifer system.</title>
        <authorList>
            <person name="Anantharaman K."/>
            <person name="Brown C.T."/>
            <person name="Hug L.A."/>
            <person name="Sharon I."/>
            <person name="Castelle C.J."/>
            <person name="Probst A.J."/>
            <person name="Thomas B.C."/>
            <person name="Singh A."/>
            <person name="Wilkins M.J."/>
            <person name="Karaoz U."/>
            <person name="Brodie E.L."/>
            <person name="Williams K.H."/>
            <person name="Hubbard S.S."/>
            <person name="Banfield J.F."/>
        </authorList>
    </citation>
    <scope>NUCLEOTIDE SEQUENCE [LARGE SCALE GENOMIC DNA]</scope>
</reference>
<dbReference type="InterPro" id="IPR020861">
    <property type="entry name" value="Triosephosphate_isomerase_AS"/>
</dbReference>
<dbReference type="PANTHER" id="PTHR21139:SF42">
    <property type="entry name" value="TRIOSEPHOSPHATE ISOMERASE"/>
    <property type="match status" value="1"/>
</dbReference>
<evidence type="ECO:0000256" key="1">
    <source>
        <dbReference type="ARBA" id="ARBA00007422"/>
    </source>
</evidence>
<dbReference type="InterPro" id="IPR035990">
    <property type="entry name" value="TIM_sf"/>
</dbReference>
<evidence type="ECO:0000256" key="3">
    <source>
        <dbReference type="RuleBase" id="RU363013"/>
    </source>
</evidence>
<evidence type="ECO:0000313" key="4">
    <source>
        <dbReference type="EMBL" id="OGG67208.1"/>
    </source>
</evidence>
<comment type="subcellular location">
    <subcellularLocation>
        <location evidence="3">Cytoplasm</location>
    </subcellularLocation>
</comment>
<keyword evidence="2 3" id="KW-0413">Isomerase</keyword>
<dbReference type="GO" id="GO:0019563">
    <property type="term" value="P:glycerol catabolic process"/>
    <property type="evidence" value="ECO:0007669"/>
    <property type="project" value="TreeGrafter"/>
</dbReference>
<comment type="catalytic activity">
    <reaction evidence="3">
        <text>D-glyceraldehyde 3-phosphate = dihydroxyacetone phosphate</text>
        <dbReference type="Rhea" id="RHEA:18585"/>
        <dbReference type="ChEBI" id="CHEBI:57642"/>
        <dbReference type="ChEBI" id="CHEBI:59776"/>
        <dbReference type="EC" id="5.3.1.1"/>
    </reaction>
</comment>
<sequence>MRALVVANWKMNPPTFREAKKLFEATRKAAEKARKSNVVIAPPAVFLRELSKRYRGSRVAFAVQNAHWEAGGAHTGEISLRQAHDARAHYAIIGHAERRAEGETDDDVRKKVASALALKMTPILCVGEKERTDGGDQYGVVREQLRAALADVAPAKLGGVLVVYEPLWSVGKDTTMDPREMHQMAIFMRKCIVDTHGDAGRSLKILYGGSVDEKNAGAMLREAEVRGFLVGRASIDAKGFSALLKVIENA</sequence>
<organism evidence="4 5">
    <name type="scientific">Candidatus Kaiserbacteria bacterium RIFCSPHIGHO2_02_FULL_59_21</name>
    <dbReference type="NCBI Taxonomy" id="1798500"/>
    <lineage>
        <taxon>Bacteria</taxon>
        <taxon>Candidatus Kaiseribacteriota</taxon>
    </lineage>
</organism>
<comment type="similarity">
    <text evidence="1 3">Belongs to the triosephosphate isomerase family.</text>
</comment>
<protein>
    <recommendedName>
        <fullName evidence="3">Triosephosphate isomerase</fullName>
        <ecNumber evidence="3">5.3.1.1</ecNumber>
    </recommendedName>
</protein>
<dbReference type="UniPathway" id="UPA00138"/>
<dbReference type="AlphaFoldDB" id="A0A1F6E0M1"/>
<accession>A0A1F6E0M1</accession>
<dbReference type="Proteomes" id="UP000178572">
    <property type="component" value="Unassembled WGS sequence"/>
</dbReference>
<comment type="subunit">
    <text evidence="3">Homodimer.</text>
</comment>
<dbReference type="PROSITE" id="PS51440">
    <property type="entry name" value="TIM_2"/>
    <property type="match status" value="1"/>
</dbReference>
<dbReference type="CDD" id="cd00311">
    <property type="entry name" value="TIM"/>
    <property type="match status" value="1"/>
</dbReference>
<dbReference type="PROSITE" id="PS00171">
    <property type="entry name" value="TIM_1"/>
    <property type="match status" value="1"/>
</dbReference>
<dbReference type="SUPFAM" id="SSF51351">
    <property type="entry name" value="Triosephosphate isomerase (TIM)"/>
    <property type="match status" value="1"/>
</dbReference>
<dbReference type="GO" id="GO:0004807">
    <property type="term" value="F:triose-phosphate isomerase activity"/>
    <property type="evidence" value="ECO:0007669"/>
    <property type="project" value="UniProtKB-EC"/>
</dbReference>
<proteinExistence type="inferred from homology"/>
<evidence type="ECO:0000313" key="5">
    <source>
        <dbReference type="Proteomes" id="UP000178572"/>
    </source>
</evidence>
<comment type="pathway">
    <text evidence="3">Carbohydrate degradation; glycolysis; D-glyceraldehyde 3-phosphate from glycerone phosphate: step 1/1.</text>
</comment>
<dbReference type="InterPro" id="IPR000652">
    <property type="entry name" value="Triosephosphate_isomerase"/>
</dbReference>
<dbReference type="UniPathway" id="UPA00109">
    <property type="reaction ID" value="UER00189"/>
</dbReference>
<name>A0A1F6E0M1_9BACT</name>
<dbReference type="GO" id="GO:0006094">
    <property type="term" value="P:gluconeogenesis"/>
    <property type="evidence" value="ECO:0007669"/>
    <property type="project" value="UniProtKB-UniPathway"/>
</dbReference>
<dbReference type="Gene3D" id="3.20.20.70">
    <property type="entry name" value="Aldolase class I"/>
    <property type="match status" value="1"/>
</dbReference>
<gene>
    <name evidence="4" type="ORF">A3C21_02545</name>
</gene>
<comment type="pathway">
    <text evidence="3">Carbohydrate biosynthesis; gluconeogenesis.</text>
</comment>
<keyword evidence="3" id="KW-0312">Gluconeogenesis</keyword>
<dbReference type="Pfam" id="PF00121">
    <property type="entry name" value="TIM"/>
    <property type="match status" value="1"/>
</dbReference>
<dbReference type="EC" id="5.3.1.1" evidence="3"/>
<dbReference type="GO" id="GO:0046166">
    <property type="term" value="P:glyceraldehyde-3-phosphate biosynthetic process"/>
    <property type="evidence" value="ECO:0007669"/>
    <property type="project" value="TreeGrafter"/>
</dbReference>
<keyword evidence="3" id="KW-0324">Glycolysis</keyword>
<dbReference type="GO" id="GO:0006096">
    <property type="term" value="P:glycolytic process"/>
    <property type="evidence" value="ECO:0007669"/>
    <property type="project" value="UniProtKB-UniPathway"/>
</dbReference>
<dbReference type="InterPro" id="IPR013785">
    <property type="entry name" value="Aldolase_TIM"/>
</dbReference>